<evidence type="ECO:0000256" key="1">
    <source>
        <dbReference type="SAM" id="Phobius"/>
    </source>
</evidence>
<dbReference type="Proteomes" id="UP000177785">
    <property type="component" value="Unassembled WGS sequence"/>
</dbReference>
<dbReference type="EMBL" id="MHNL01000005">
    <property type="protein sequence ID" value="OGZ45885.1"/>
    <property type="molecule type" value="Genomic_DNA"/>
</dbReference>
<feature type="domain" description="SHOCT" evidence="2">
    <location>
        <begin position="45"/>
        <end position="71"/>
    </location>
</feature>
<protein>
    <recommendedName>
        <fullName evidence="2">SHOCT domain-containing protein</fullName>
    </recommendedName>
</protein>
<proteinExistence type="predicted"/>
<feature type="transmembrane region" description="Helical" evidence="1">
    <location>
        <begin position="6"/>
        <end position="29"/>
    </location>
</feature>
<gene>
    <name evidence="3" type="ORF">A2756_01780</name>
</gene>
<evidence type="ECO:0000313" key="4">
    <source>
        <dbReference type="Proteomes" id="UP000177785"/>
    </source>
</evidence>
<reference evidence="3 4" key="1">
    <citation type="journal article" date="2016" name="Nat. Commun.">
        <title>Thousands of microbial genomes shed light on interconnected biogeochemical processes in an aquifer system.</title>
        <authorList>
            <person name="Anantharaman K."/>
            <person name="Brown C.T."/>
            <person name="Hug L.A."/>
            <person name="Sharon I."/>
            <person name="Castelle C.J."/>
            <person name="Probst A.J."/>
            <person name="Thomas B.C."/>
            <person name="Singh A."/>
            <person name="Wilkins M.J."/>
            <person name="Karaoz U."/>
            <person name="Brodie E.L."/>
            <person name="Williams K.H."/>
            <person name="Hubbard S.S."/>
            <person name="Banfield J.F."/>
        </authorList>
    </citation>
    <scope>NUCLEOTIDE SEQUENCE [LARGE SCALE GENOMIC DNA]</scope>
</reference>
<name>A0A1G2G6K5_9BACT</name>
<evidence type="ECO:0000259" key="2">
    <source>
        <dbReference type="Pfam" id="PF09851"/>
    </source>
</evidence>
<evidence type="ECO:0000313" key="3">
    <source>
        <dbReference type="EMBL" id="OGZ45885.1"/>
    </source>
</evidence>
<dbReference type="InterPro" id="IPR018649">
    <property type="entry name" value="SHOCT"/>
</dbReference>
<organism evidence="3 4">
    <name type="scientific">Candidatus Ryanbacteria bacterium RIFCSPHIGHO2_01_FULL_48_27</name>
    <dbReference type="NCBI Taxonomy" id="1802115"/>
    <lineage>
        <taxon>Bacteria</taxon>
        <taxon>Candidatus Ryaniibacteriota</taxon>
    </lineage>
</organism>
<keyword evidence="1" id="KW-0472">Membrane</keyword>
<comment type="caution">
    <text evidence="3">The sequence shown here is derived from an EMBL/GenBank/DDBJ whole genome shotgun (WGS) entry which is preliminary data.</text>
</comment>
<keyword evidence="1" id="KW-1133">Transmembrane helix</keyword>
<dbReference type="AlphaFoldDB" id="A0A1G2G6K5"/>
<keyword evidence="1" id="KW-0812">Transmembrane</keyword>
<accession>A0A1G2G6K5</accession>
<dbReference type="Pfam" id="PF09851">
    <property type="entry name" value="SHOCT"/>
    <property type="match status" value="1"/>
</dbReference>
<sequence length="71" mass="8172">MMNFGAFGFGGIFVVLWWILIIAAVVAMVKWLTQQSRGGTTNKSALDMLKERYAKGEINKQEFEERKRDLM</sequence>